<evidence type="ECO:0000313" key="2">
    <source>
        <dbReference type="EMBL" id="MDC7790052.1"/>
    </source>
</evidence>
<dbReference type="EMBL" id="JAQQLI010000116">
    <property type="protein sequence ID" value="MDC7790052.1"/>
    <property type="molecule type" value="Genomic_DNA"/>
</dbReference>
<evidence type="ECO:0000256" key="1">
    <source>
        <dbReference type="SAM" id="SignalP"/>
    </source>
</evidence>
<keyword evidence="3" id="KW-1185">Reference proteome</keyword>
<dbReference type="InterPro" id="IPR046150">
    <property type="entry name" value="DUF6152"/>
</dbReference>
<dbReference type="Proteomes" id="UP001165652">
    <property type="component" value="Unassembled WGS sequence"/>
</dbReference>
<accession>A0ABT5JKE7</accession>
<protein>
    <submittedName>
        <fullName evidence="2">DUF6152 family protein</fullName>
    </submittedName>
</protein>
<dbReference type="RefSeq" id="WP_272780871.1">
    <property type="nucleotide sequence ID" value="NZ_JAQQLI010000116.1"/>
</dbReference>
<name>A0ABT5JKE7_RHOTP</name>
<dbReference type="Pfam" id="PF19649">
    <property type="entry name" value="DUF6152"/>
    <property type="match status" value="1"/>
</dbReference>
<keyword evidence="1" id="KW-0732">Signal</keyword>
<gene>
    <name evidence="2" type="ORF">PQJ73_30605</name>
</gene>
<feature type="signal peptide" evidence="1">
    <location>
        <begin position="1"/>
        <end position="32"/>
    </location>
</feature>
<reference evidence="2" key="2">
    <citation type="submission" date="2023-02" db="EMBL/GenBank/DDBJ databases">
        <authorList>
            <person name="Rayyan A."/>
            <person name="Meyer T."/>
            <person name="Kyndt J.A."/>
        </authorList>
    </citation>
    <scope>NUCLEOTIDE SEQUENCE</scope>
    <source>
        <strain evidence="2">DSM 9987</strain>
    </source>
</reference>
<proteinExistence type="predicted"/>
<feature type="chain" id="PRO_5045369282" evidence="1">
    <location>
        <begin position="33"/>
        <end position="127"/>
    </location>
</feature>
<organism evidence="2 3">
    <name type="scientific">Rhodoplanes tepidamans</name>
    <name type="common">Rhodoplanes cryptolactis</name>
    <dbReference type="NCBI Taxonomy" id="200616"/>
    <lineage>
        <taxon>Bacteria</taxon>
        <taxon>Pseudomonadati</taxon>
        <taxon>Pseudomonadota</taxon>
        <taxon>Alphaproteobacteria</taxon>
        <taxon>Hyphomicrobiales</taxon>
        <taxon>Nitrobacteraceae</taxon>
        <taxon>Rhodoplanes</taxon>
    </lineage>
</organism>
<evidence type="ECO:0000313" key="3">
    <source>
        <dbReference type="Proteomes" id="UP001165652"/>
    </source>
</evidence>
<reference evidence="2" key="1">
    <citation type="journal article" date="2023" name="Microbiol Resour">
        <title>Genome Sequences of Rhodoplanes serenus and Two Thermotolerant Strains, Rhodoplanes tepidamans and 'Rhodoplanes cryptolactis,' Further Refine the Genus.</title>
        <authorList>
            <person name="Rayyan A.A."/>
            <person name="Kyndt J.A."/>
        </authorList>
    </citation>
    <scope>NUCLEOTIDE SEQUENCE</scope>
    <source>
        <strain evidence="2">DSM 9987</strain>
    </source>
</reference>
<comment type="caution">
    <text evidence="2">The sequence shown here is derived from an EMBL/GenBank/DDBJ whole genome shotgun (WGS) entry which is preliminary data.</text>
</comment>
<sequence>MPPLVRFAVRSWRLFTPLLFAGLLLLPPSARAHHGWGSYDADKPMTIEAAIEEVTIGNPHGSMVLVHGGRRWEIILAPPSRMNARGATSQVVAKGRPVKAYGYPRRDGTAEMRAEWIEIDGKRYELR</sequence>